<dbReference type="EMBL" id="HG969191">
    <property type="protein sequence ID" value="CDO46853.1"/>
    <property type="molecule type" value="Genomic_DNA"/>
</dbReference>
<keyword evidence="1" id="KW-0175">Coiled coil</keyword>
<gene>
    <name evidence="3" type="ORF">BM1374165_00844</name>
</gene>
<keyword evidence="2" id="KW-1133">Transmembrane helix</keyword>
<keyword evidence="2" id="KW-0472">Membrane</keyword>
<feature type="transmembrane region" description="Helical" evidence="2">
    <location>
        <begin position="20"/>
        <end position="40"/>
    </location>
</feature>
<protein>
    <submittedName>
        <fullName evidence="3">Phage related protein</fullName>
    </submittedName>
</protein>
<evidence type="ECO:0000256" key="1">
    <source>
        <dbReference type="SAM" id="Coils"/>
    </source>
</evidence>
<dbReference type="STRING" id="38323.BM1374165_00844"/>
<keyword evidence="2" id="KW-0812">Transmembrane</keyword>
<organism evidence="3 4">
    <name type="scientific">Bartonella henselae</name>
    <name type="common">Rochalimaea henselae</name>
    <dbReference type="NCBI Taxonomy" id="38323"/>
    <lineage>
        <taxon>Bacteria</taxon>
        <taxon>Pseudomonadati</taxon>
        <taxon>Pseudomonadota</taxon>
        <taxon>Alphaproteobacteria</taxon>
        <taxon>Hyphomicrobiales</taxon>
        <taxon>Bartonellaceae</taxon>
        <taxon>Bartonella</taxon>
    </lineage>
</organism>
<reference evidence="4" key="1">
    <citation type="submission" date="2013-11" db="EMBL/GenBank/DDBJ databases">
        <title>Genome sequencing of Bartonella spp. isolated from human blood.</title>
        <authorList>
            <person name="Raoult D."/>
        </authorList>
    </citation>
    <scope>NUCLEOTIDE SEQUENCE</scope>
    <source>
        <strain evidence="4">BM1374165</strain>
    </source>
</reference>
<dbReference type="PATRIC" id="fig|38323.4.peg.903"/>
<dbReference type="AlphaFoldDB" id="X5M7D2"/>
<name>X5M7D2_BARHN</name>
<proteinExistence type="predicted"/>
<evidence type="ECO:0000256" key="2">
    <source>
        <dbReference type="SAM" id="Phobius"/>
    </source>
</evidence>
<sequence>MIVLRIMNGDSNQMSWNEALLVVFVVLLLFSGVMLFALYYRHQVKNLKYELEERKREVLIETKAIIDQCAADLKRYDAEIKARDEEIAKLQQDLKRLEEEAKANSHII</sequence>
<accession>X5M7D2</accession>
<feature type="coiled-coil region" evidence="1">
    <location>
        <begin position="73"/>
        <end position="107"/>
    </location>
</feature>
<evidence type="ECO:0000313" key="4">
    <source>
        <dbReference type="Proteomes" id="UP000019801"/>
    </source>
</evidence>
<dbReference type="KEGG" id="bhs:BM1374165_00844"/>
<dbReference type="Proteomes" id="UP000019801">
    <property type="component" value="Chromosome I"/>
</dbReference>
<evidence type="ECO:0000313" key="3">
    <source>
        <dbReference type="EMBL" id="CDO46853.1"/>
    </source>
</evidence>